<comment type="caution">
    <text evidence="1">The sequence shown here is derived from an EMBL/GenBank/DDBJ whole genome shotgun (WGS) entry which is preliminary data.</text>
</comment>
<dbReference type="Proteomes" id="UP000606786">
    <property type="component" value="Unassembled WGS sequence"/>
</dbReference>
<dbReference type="EMBL" id="CAJHJT010000012">
    <property type="protein sequence ID" value="CAD6996628.1"/>
    <property type="molecule type" value="Genomic_DNA"/>
</dbReference>
<proteinExistence type="predicted"/>
<protein>
    <submittedName>
        <fullName evidence="1">(Mediterranean fruit fly) hypothetical protein</fullName>
    </submittedName>
</protein>
<name>A0A811UE60_CERCA</name>
<organism evidence="1 2">
    <name type="scientific">Ceratitis capitata</name>
    <name type="common">Mediterranean fruit fly</name>
    <name type="synonym">Tephritis capitata</name>
    <dbReference type="NCBI Taxonomy" id="7213"/>
    <lineage>
        <taxon>Eukaryota</taxon>
        <taxon>Metazoa</taxon>
        <taxon>Ecdysozoa</taxon>
        <taxon>Arthropoda</taxon>
        <taxon>Hexapoda</taxon>
        <taxon>Insecta</taxon>
        <taxon>Pterygota</taxon>
        <taxon>Neoptera</taxon>
        <taxon>Endopterygota</taxon>
        <taxon>Diptera</taxon>
        <taxon>Brachycera</taxon>
        <taxon>Muscomorpha</taxon>
        <taxon>Tephritoidea</taxon>
        <taxon>Tephritidae</taxon>
        <taxon>Ceratitis</taxon>
        <taxon>Ceratitis</taxon>
    </lineage>
</organism>
<keyword evidence="2" id="KW-1185">Reference proteome</keyword>
<sequence length="125" mass="13572">MKRSNGRKVLAGAGTLTASLYAATAVDVYDDHRQYKLKSAPSTMHLSVAGSECPIQISLVWRSLEVAGGAERVGYGSNNVRLGMLISFPSYSSSSYFFITIFDCLLDRMLLSVAATGNISFVCRY</sequence>
<evidence type="ECO:0000313" key="1">
    <source>
        <dbReference type="EMBL" id="CAD6996628.1"/>
    </source>
</evidence>
<evidence type="ECO:0000313" key="2">
    <source>
        <dbReference type="Proteomes" id="UP000606786"/>
    </source>
</evidence>
<gene>
    <name evidence="1" type="ORF">CCAP1982_LOCUS5312</name>
</gene>
<dbReference type="AlphaFoldDB" id="A0A811UE60"/>
<accession>A0A811UE60</accession>
<reference evidence="1" key="1">
    <citation type="submission" date="2020-11" db="EMBL/GenBank/DDBJ databases">
        <authorList>
            <person name="Whitehead M."/>
        </authorList>
    </citation>
    <scope>NUCLEOTIDE SEQUENCE</scope>
    <source>
        <strain evidence="1">EGII</strain>
    </source>
</reference>